<sequence>MVLTANEEYIPILIVKPSYEYDVHQNLRDIGLEPITIGTTLIHRDVTWLGKVYRRLFGTT</sequence>
<gene>
    <name evidence="1" type="ORF">ENV02_03370</name>
</gene>
<accession>A0A7J3QEL2</accession>
<dbReference type="AlphaFoldDB" id="A0A7J3QEL2"/>
<evidence type="ECO:0000313" key="1">
    <source>
        <dbReference type="EMBL" id="HGV66840.1"/>
    </source>
</evidence>
<protein>
    <submittedName>
        <fullName evidence="1">Uncharacterized protein</fullName>
    </submittedName>
</protein>
<dbReference type="EMBL" id="DTET01000169">
    <property type="protein sequence ID" value="HGV66840.1"/>
    <property type="molecule type" value="Genomic_DNA"/>
</dbReference>
<organism evidence="1">
    <name type="scientific">Ignisphaera aggregans</name>
    <dbReference type="NCBI Taxonomy" id="334771"/>
    <lineage>
        <taxon>Archaea</taxon>
        <taxon>Thermoproteota</taxon>
        <taxon>Thermoprotei</taxon>
        <taxon>Desulfurococcales</taxon>
        <taxon>Desulfurococcaceae</taxon>
        <taxon>Ignisphaera</taxon>
    </lineage>
</organism>
<proteinExistence type="predicted"/>
<name>A0A7J3QEL2_9CREN</name>
<reference evidence="1" key="1">
    <citation type="journal article" date="2020" name="mSystems">
        <title>Genome- and Community-Level Interaction Insights into Carbon Utilization and Element Cycling Functions of Hydrothermarchaeota in Hydrothermal Sediment.</title>
        <authorList>
            <person name="Zhou Z."/>
            <person name="Liu Y."/>
            <person name="Xu W."/>
            <person name="Pan J."/>
            <person name="Luo Z.H."/>
            <person name="Li M."/>
        </authorList>
    </citation>
    <scope>NUCLEOTIDE SEQUENCE [LARGE SCALE GENOMIC DNA]</scope>
    <source>
        <strain evidence="1">SpSt-721</strain>
    </source>
</reference>
<comment type="caution">
    <text evidence="1">The sequence shown here is derived from an EMBL/GenBank/DDBJ whole genome shotgun (WGS) entry which is preliminary data.</text>
</comment>